<dbReference type="NCBIfam" id="TIGR00374">
    <property type="entry name" value="flippase-like domain"/>
    <property type="match status" value="1"/>
</dbReference>
<evidence type="ECO:0000313" key="8">
    <source>
        <dbReference type="EMBL" id="MFC4988471.1"/>
    </source>
</evidence>
<feature type="transmembrane region" description="Helical" evidence="7">
    <location>
        <begin position="6"/>
        <end position="31"/>
    </location>
</feature>
<keyword evidence="6 7" id="KW-0472">Membrane</keyword>
<dbReference type="EMBL" id="JBHSJG010000036">
    <property type="protein sequence ID" value="MFC4988471.1"/>
    <property type="molecule type" value="Genomic_DNA"/>
</dbReference>
<feature type="transmembrane region" description="Helical" evidence="7">
    <location>
        <begin position="129"/>
        <end position="152"/>
    </location>
</feature>
<dbReference type="Pfam" id="PF03706">
    <property type="entry name" value="LPG_synthase_TM"/>
    <property type="match status" value="1"/>
</dbReference>
<keyword evidence="9" id="KW-1185">Reference proteome</keyword>
<evidence type="ECO:0000256" key="1">
    <source>
        <dbReference type="ARBA" id="ARBA00004651"/>
    </source>
</evidence>
<feature type="transmembrane region" description="Helical" evidence="7">
    <location>
        <begin position="235"/>
        <end position="257"/>
    </location>
</feature>
<feature type="transmembrane region" description="Helical" evidence="7">
    <location>
        <begin position="294"/>
        <end position="316"/>
    </location>
</feature>
<reference evidence="8 9" key="1">
    <citation type="journal article" date="2019" name="Int. J. Syst. Evol. Microbiol.">
        <title>The Global Catalogue of Microorganisms (GCM) 10K type strain sequencing project: providing services to taxonomists for standard genome sequencing and annotation.</title>
        <authorList>
            <consortium name="The Broad Institute Genomics Platform"/>
            <consortium name="The Broad Institute Genome Sequencing Center for Infectious Disease"/>
            <person name="Wu L."/>
            <person name="Ma J."/>
        </authorList>
    </citation>
    <scope>NUCLEOTIDE SEQUENCE [LARGE SCALE GENOMIC DNA]</scope>
    <source>
        <strain evidence="8 9">CGMCC 1.15824</strain>
    </source>
</reference>
<accession>A0ABD5QF96</accession>
<feature type="transmembrane region" description="Helical" evidence="7">
    <location>
        <begin position="263"/>
        <end position="282"/>
    </location>
</feature>
<feature type="transmembrane region" description="Helical" evidence="7">
    <location>
        <begin position="82"/>
        <end position="109"/>
    </location>
</feature>
<sequence length="344" mass="34652">MTSPDLGLATVVGGFVAAVALLSVVLAVVGLEPTVSVLVGADRLGLAALCCAVALWAVAWSYTLSIVLSVLGVAHGPVEAGLLFGNLVFANSVAPSTYLGGEPFAAFLFSRRTGTGYETGFAAVTSTDLLNYAPMVPLAGVGLLYVTTTAVVGGRTELALAAVFSALLALIAVVVAGWRRRDRAAVALATTIGGLSTRMSGVVPGVRPVRPAPLEARIRTFVREVESVADDRSSLALGLGYSALGWLSLSAALWFALYAVGHATSPAVALFAVPIAAVSNVLPVPGGIGGVESVLIVLLVAAAGVPAPTAAAATLLYRGGTYWLPLVVGGGTVVLAQGPRRGPI</sequence>
<evidence type="ECO:0000256" key="5">
    <source>
        <dbReference type="ARBA" id="ARBA00022989"/>
    </source>
</evidence>
<name>A0ABD5QF96_9EURY</name>
<gene>
    <name evidence="8" type="ORF">ACFPFO_12010</name>
</gene>
<feature type="transmembrane region" description="Helical" evidence="7">
    <location>
        <begin position="158"/>
        <end position="178"/>
    </location>
</feature>
<keyword evidence="4 7" id="KW-0812">Transmembrane</keyword>
<comment type="caution">
    <text evidence="8">The sequence shown here is derived from an EMBL/GenBank/DDBJ whole genome shotgun (WGS) entry which is preliminary data.</text>
</comment>
<proteinExistence type="inferred from homology"/>
<keyword evidence="3" id="KW-1003">Cell membrane</keyword>
<organism evidence="8 9">
    <name type="scientific">Saliphagus infecundisoli</name>
    <dbReference type="NCBI Taxonomy" id="1849069"/>
    <lineage>
        <taxon>Archaea</taxon>
        <taxon>Methanobacteriati</taxon>
        <taxon>Methanobacteriota</taxon>
        <taxon>Stenosarchaea group</taxon>
        <taxon>Halobacteria</taxon>
        <taxon>Halobacteriales</taxon>
        <taxon>Natrialbaceae</taxon>
        <taxon>Saliphagus</taxon>
    </lineage>
</organism>
<dbReference type="RefSeq" id="WP_224827247.1">
    <property type="nucleotide sequence ID" value="NZ_JAIVEF010000001.1"/>
</dbReference>
<dbReference type="Proteomes" id="UP001595925">
    <property type="component" value="Unassembled WGS sequence"/>
</dbReference>
<evidence type="ECO:0000256" key="4">
    <source>
        <dbReference type="ARBA" id="ARBA00022692"/>
    </source>
</evidence>
<comment type="subcellular location">
    <subcellularLocation>
        <location evidence="1">Cell membrane</location>
        <topology evidence="1">Multi-pass membrane protein</topology>
    </subcellularLocation>
</comment>
<dbReference type="AlphaFoldDB" id="A0ABD5QF96"/>
<dbReference type="PANTHER" id="PTHR39087:SF2">
    <property type="entry name" value="UPF0104 MEMBRANE PROTEIN MJ1595"/>
    <property type="match status" value="1"/>
</dbReference>
<evidence type="ECO:0000256" key="7">
    <source>
        <dbReference type="SAM" id="Phobius"/>
    </source>
</evidence>
<evidence type="ECO:0000256" key="3">
    <source>
        <dbReference type="ARBA" id="ARBA00022475"/>
    </source>
</evidence>
<evidence type="ECO:0000256" key="2">
    <source>
        <dbReference type="ARBA" id="ARBA00011061"/>
    </source>
</evidence>
<comment type="similarity">
    <text evidence="2">Belongs to the UPF0104 family.</text>
</comment>
<dbReference type="PANTHER" id="PTHR39087">
    <property type="entry name" value="UPF0104 MEMBRANE PROTEIN MJ1595"/>
    <property type="match status" value="1"/>
</dbReference>
<evidence type="ECO:0000256" key="6">
    <source>
        <dbReference type="ARBA" id="ARBA00023136"/>
    </source>
</evidence>
<dbReference type="GO" id="GO:0005886">
    <property type="term" value="C:plasma membrane"/>
    <property type="evidence" value="ECO:0007669"/>
    <property type="project" value="UniProtKB-SubCell"/>
</dbReference>
<keyword evidence="5 7" id="KW-1133">Transmembrane helix</keyword>
<protein>
    <submittedName>
        <fullName evidence="8">YbhN family protein</fullName>
    </submittedName>
</protein>
<dbReference type="InterPro" id="IPR022791">
    <property type="entry name" value="L-PG_synthase/AglD"/>
</dbReference>
<feature type="transmembrane region" description="Helical" evidence="7">
    <location>
        <begin position="43"/>
        <end position="62"/>
    </location>
</feature>
<evidence type="ECO:0000313" key="9">
    <source>
        <dbReference type="Proteomes" id="UP001595925"/>
    </source>
</evidence>